<dbReference type="CTD" id="78777209"/>
<dbReference type="Proteomes" id="UP000483820">
    <property type="component" value="Chromosome V"/>
</dbReference>
<name>A0A6A5GJM1_CAERE</name>
<evidence type="ECO:0000313" key="1">
    <source>
        <dbReference type="EMBL" id="KAF1754791.1"/>
    </source>
</evidence>
<accession>A0A6A5GJM1</accession>
<proteinExistence type="predicted"/>
<dbReference type="GeneID" id="78777209"/>
<comment type="caution">
    <text evidence="1">The sequence shown here is derived from an EMBL/GenBank/DDBJ whole genome shotgun (WGS) entry which is preliminary data.</text>
</comment>
<evidence type="ECO:0000313" key="2">
    <source>
        <dbReference type="Proteomes" id="UP000483820"/>
    </source>
</evidence>
<dbReference type="EMBL" id="WUAV01000005">
    <property type="protein sequence ID" value="KAF1754791.1"/>
    <property type="molecule type" value="Genomic_DNA"/>
</dbReference>
<dbReference type="KEGG" id="crq:GCK72_021355"/>
<reference evidence="1 2" key="1">
    <citation type="submission" date="2019-12" db="EMBL/GenBank/DDBJ databases">
        <title>Chromosome-level assembly of the Caenorhabditis remanei genome.</title>
        <authorList>
            <person name="Teterina A.A."/>
            <person name="Willis J.H."/>
            <person name="Phillips P.C."/>
        </authorList>
    </citation>
    <scope>NUCLEOTIDE SEQUENCE [LARGE SCALE GENOMIC DNA]</scope>
    <source>
        <strain evidence="1 2">PX506</strain>
        <tissue evidence="1">Whole organism</tissue>
    </source>
</reference>
<gene>
    <name evidence="1" type="ORF">GCK72_021355</name>
</gene>
<dbReference type="AlphaFoldDB" id="A0A6A5GJM1"/>
<dbReference type="RefSeq" id="XP_053583117.1">
    <property type="nucleotide sequence ID" value="XM_053734204.1"/>
</dbReference>
<sequence>MLTKALISQTGVSRHEAIEPELDGGQRQDDVLLLAEHIGLRRLETLVDRLVCLFGSLASFVLAQNHDTARVFARERVFRHSGI</sequence>
<protein>
    <submittedName>
        <fullName evidence="1">Uncharacterized protein</fullName>
    </submittedName>
</protein>
<organism evidence="1 2">
    <name type="scientific">Caenorhabditis remanei</name>
    <name type="common">Caenorhabditis vulgaris</name>
    <dbReference type="NCBI Taxonomy" id="31234"/>
    <lineage>
        <taxon>Eukaryota</taxon>
        <taxon>Metazoa</taxon>
        <taxon>Ecdysozoa</taxon>
        <taxon>Nematoda</taxon>
        <taxon>Chromadorea</taxon>
        <taxon>Rhabditida</taxon>
        <taxon>Rhabditina</taxon>
        <taxon>Rhabditomorpha</taxon>
        <taxon>Rhabditoidea</taxon>
        <taxon>Rhabditidae</taxon>
        <taxon>Peloderinae</taxon>
        <taxon>Caenorhabditis</taxon>
    </lineage>
</organism>